<dbReference type="AlphaFoldDB" id="B4RBE7"/>
<evidence type="ECO:0000313" key="2">
    <source>
        <dbReference type="EMBL" id="ACG79792.1"/>
    </source>
</evidence>
<evidence type="ECO:0000313" key="3">
    <source>
        <dbReference type="Proteomes" id="UP000001868"/>
    </source>
</evidence>
<name>B4RBE7_PHEZH</name>
<proteinExistence type="predicted"/>
<keyword evidence="3" id="KW-1185">Reference proteome</keyword>
<evidence type="ECO:0008006" key="4">
    <source>
        <dbReference type="Google" id="ProtNLM"/>
    </source>
</evidence>
<sequence>MVAFGVLLLAAAPAAAKAADRSDQFSFELGAATEYTAKGVGKSDGEPHVFGSVTWSPGPAYVKVFATPVELSQGSDAEILTTVGVKPKAAGFDFDFHAIYRLRPGTRAGVDSTFWEAEADVTRKMGPTSVRLRVNYTPNGFARAKEAWWVEGQATVKVAEKTKVSAALGRREVERGVDYTAWNVGVRQGLTKNLDADVRWFDTSKGDDLKGEYRAGLVGSLILKF</sequence>
<reference evidence="2 3" key="1">
    <citation type="journal article" date="2008" name="BMC Genomics">
        <title>Complete genome of Phenylobacterium zucineum - a novel facultative intracellular bacterium isolated from human erythroleukemia cell line K562.</title>
        <authorList>
            <person name="Luo Y."/>
            <person name="Xu X."/>
            <person name="Ding Z."/>
            <person name="Liu Z."/>
            <person name="Zhang B."/>
            <person name="Yan Z."/>
            <person name="Sun J."/>
            <person name="Hu S."/>
            <person name="Hu X."/>
        </authorList>
    </citation>
    <scope>NUCLEOTIDE SEQUENCE [LARGE SCALE GENOMIC DNA]</scope>
    <source>
        <strain evidence="2 3">HLK1</strain>
    </source>
</reference>
<dbReference type="KEGG" id="pzu:PHZ_c3383"/>
<dbReference type="Proteomes" id="UP000001868">
    <property type="component" value="Chromosome"/>
</dbReference>
<dbReference type="SUPFAM" id="SSF56935">
    <property type="entry name" value="Porins"/>
    <property type="match status" value="1"/>
</dbReference>
<organism evidence="2 3">
    <name type="scientific">Phenylobacterium zucineum (strain HLK1)</name>
    <dbReference type="NCBI Taxonomy" id="450851"/>
    <lineage>
        <taxon>Bacteria</taxon>
        <taxon>Pseudomonadati</taxon>
        <taxon>Pseudomonadota</taxon>
        <taxon>Alphaproteobacteria</taxon>
        <taxon>Caulobacterales</taxon>
        <taxon>Caulobacteraceae</taxon>
        <taxon>Phenylobacterium</taxon>
    </lineage>
</organism>
<feature type="chain" id="PRO_5002825311" description="Porin domain-containing protein" evidence="1">
    <location>
        <begin position="19"/>
        <end position="225"/>
    </location>
</feature>
<keyword evidence="1" id="KW-0732">Signal</keyword>
<protein>
    <recommendedName>
        <fullName evidence="4">Porin domain-containing protein</fullName>
    </recommendedName>
</protein>
<dbReference type="eggNOG" id="ENOG50324AJ">
    <property type="taxonomic scope" value="Bacteria"/>
</dbReference>
<dbReference type="NCBIfam" id="TIGR02001">
    <property type="entry name" value="gcw_chp"/>
    <property type="match status" value="1"/>
</dbReference>
<dbReference type="InterPro" id="IPR010239">
    <property type="entry name" value="CHP02001"/>
</dbReference>
<evidence type="ECO:0000256" key="1">
    <source>
        <dbReference type="SAM" id="SignalP"/>
    </source>
</evidence>
<gene>
    <name evidence="2" type="ordered locus">PHZ_c3383</name>
</gene>
<feature type="signal peptide" evidence="1">
    <location>
        <begin position="1"/>
        <end position="18"/>
    </location>
</feature>
<accession>B4RBE7</accession>
<dbReference type="STRING" id="450851.PHZ_c3383"/>
<dbReference type="Pfam" id="PF09694">
    <property type="entry name" value="Gcw_chp"/>
    <property type="match status" value="1"/>
</dbReference>
<dbReference type="EMBL" id="CP000747">
    <property type="protein sequence ID" value="ACG79792.1"/>
    <property type="molecule type" value="Genomic_DNA"/>
</dbReference>
<dbReference type="HOGENOM" id="CLU_074587_3_0_5"/>